<feature type="domain" description="SH3" evidence="4">
    <location>
        <begin position="51"/>
        <end position="107"/>
    </location>
</feature>
<dbReference type="Pfam" id="PF00018">
    <property type="entry name" value="SH3_1"/>
    <property type="match status" value="1"/>
</dbReference>
<feature type="compositionally biased region" description="Low complexity" evidence="3">
    <location>
        <begin position="41"/>
        <end position="52"/>
    </location>
</feature>
<evidence type="ECO:0000259" key="4">
    <source>
        <dbReference type="PROSITE" id="PS50002"/>
    </source>
</evidence>
<name>A0A1X7SSG1_AMPQE</name>
<dbReference type="PANTHER" id="PTHR45929:SF3">
    <property type="entry name" value="JAK PATHWAY SIGNAL TRANSDUCTION ADAPTOR MOLECULE"/>
    <property type="match status" value="1"/>
</dbReference>
<dbReference type="EnsemblMetazoa" id="XM_011410628.2">
    <property type="protein sequence ID" value="XP_011408930.1"/>
    <property type="gene ID" value="LOC105315865"/>
</dbReference>
<gene>
    <name evidence="5" type="primary">105315865</name>
</gene>
<keyword evidence="6" id="KW-1185">Reference proteome</keyword>
<protein>
    <recommendedName>
        <fullName evidence="4">SH3 domain-containing protein</fullName>
    </recommendedName>
</protein>
<dbReference type="InterPro" id="IPR050670">
    <property type="entry name" value="STAM"/>
</dbReference>
<dbReference type="PRINTS" id="PR00452">
    <property type="entry name" value="SH3DOMAIN"/>
</dbReference>
<reference evidence="5" key="2">
    <citation type="submission" date="2017-05" db="UniProtKB">
        <authorList>
            <consortium name="EnsemblMetazoa"/>
        </authorList>
    </citation>
    <scope>IDENTIFICATION</scope>
</reference>
<dbReference type="InterPro" id="IPR001452">
    <property type="entry name" value="SH3_domain"/>
</dbReference>
<proteinExistence type="predicted"/>
<dbReference type="PRINTS" id="PR00499">
    <property type="entry name" value="P67PHOX"/>
</dbReference>
<organism evidence="5">
    <name type="scientific">Amphimedon queenslandica</name>
    <name type="common">Sponge</name>
    <dbReference type="NCBI Taxonomy" id="400682"/>
    <lineage>
        <taxon>Eukaryota</taxon>
        <taxon>Metazoa</taxon>
        <taxon>Porifera</taxon>
        <taxon>Demospongiae</taxon>
        <taxon>Heteroscleromorpha</taxon>
        <taxon>Haplosclerida</taxon>
        <taxon>Niphatidae</taxon>
        <taxon>Amphimedon</taxon>
    </lineage>
</organism>
<dbReference type="SMART" id="SM00326">
    <property type="entry name" value="SH3"/>
    <property type="match status" value="1"/>
</dbReference>
<dbReference type="AlphaFoldDB" id="A0A1X7SSG1"/>
<dbReference type="Proteomes" id="UP000007879">
    <property type="component" value="Unassembled WGS sequence"/>
</dbReference>
<dbReference type="KEGG" id="aqu:105315865"/>
<keyword evidence="1 2" id="KW-0728">SH3 domain</keyword>
<reference evidence="6" key="1">
    <citation type="journal article" date="2010" name="Nature">
        <title>The Amphimedon queenslandica genome and the evolution of animal complexity.</title>
        <authorList>
            <person name="Srivastava M."/>
            <person name="Simakov O."/>
            <person name="Chapman J."/>
            <person name="Fahey B."/>
            <person name="Gauthier M.E."/>
            <person name="Mitros T."/>
            <person name="Richards G.S."/>
            <person name="Conaco C."/>
            <person name="Dacre M."/>
            <person name="Hellsten U."/>
            <person name="Larroux C."/>
            <person name="Putnam N.H."/>
            <person name="Stanke M."/>
            <person name="Adamska M."/>
            <person name="Darling A."/>
            <person name="Degnan S.M."/>
            <person name="Oakley T.H."/>
            <person name="Plachetzki D.C."/>
            <person name="Zhai Y."/>
            <person name="Adamski M."/>
            <person name="Calcino A."/>
            <person name="Cummins S.F."/>
            <person name="Goodstein D.M."/>
            <person name="Harris C."/>
            <person name="Jackson D.J."/>
            <person name="Leys S.P."/>
            <person name="Shu S."/>
            <person name="Woodcroft B.J."/>
            <person name="Vervoort M."/>
            <person name="Kosik K.S."/>
            <person name="Manning G."/>
            <person name="Degnan B.M."/>
            <person name="Rokhsar D.S."/>
        </authorList>
    </citation>
    <scope>NUCLEOTIDE SEQUENCE [LARGE SCALE GENOMIC DNA]</scope>
</reference>
<accession>A0A1X7SSG1</accession>
<dbReference type="PROSITE" id="PS50002">
    <property type="entry name" value="SH3"/>
    <property type="match status" value="1"/>
</dbReference>
<evidence type="ECO:0000256" key="2">
    <source>
        <dbReference type="PROSITE-ProRule" id="PRU00192"/>
    </source>
</evidence>
<dbReference type="Gene3D" id="2.30.30.40">
    <property type="entry name" value="SH3 Domains"/>
    <property type="match status" value="1"/>
</dbReference>
<evidence type="ECO:0000313" key="6">
    <source>
        <dbReference type="Proteomes" id="UP000007879"/>
    </source>
</evidence>
<evidence type="ECO:0000313" key="5">
    <source>
        <dbReference type="EnsemblMetazoa" id="Aqu2.1.04955_001"/>
    </source>
</evidence>
<dbReference type="PANTHER" id="PTHR45929">
    <property type="entry name" value="JAK PATHWAY SIGNAL TRANSDUCTION ADAPTOR MOLECULE"/>
    <property type="match status" value="1"/>
</dbReference>
<dbReference type="EnsemblMetazoa" id="Aqu2.1.04955_001">
    <property type="protein sequence ID" value="Aqu2.1.04955_001"/>
    <property type="gene ID" value="Aqu2.1.04955"/>
</dbReference>
<dbReference type="OrthoDB" id="5971719at2759"/>
<dbReference type="InterPro" id="IPR036028">
    <property type="entry name" value="SH3-like_dom_sf"/>
</dbReference>
<evidence type="ECO:0000256" key="3">
    <source>
        <dbReference type="SAM" id="MobiDB-lite"/>
    </source>
</evidence>
<dbReference type="STRING" id="400682.A0A1X7SSG1"/>
<dbReference type="InParanoid" id="A0A1X7SSG1"/>
<dbReference type="SUPFAM" id="SSF50044">
    <property type="entry name" value="SH3-domain"/>
    <property type="match status" value="1"/>
</dbReference>
<sequence length="107" mass="11652">MQLTDEKTLVSACKVLEDGNRFTLWAYDATDTPATNGDANGVSTSPTGGTSTGREVVAIGDYTAQYSDELTFSEGEIIQILKEVDDNWHGVCQDKVGIFPKTYVREP</sequence>
<evidence type="ECO:0000256" key="1">
    <source>
        <dbReference type="ARBA" id="ARBA00022443"/>
    </source>
</evidence>
<feature type="region of interest" description="Disordered" evidence="3">
    <location>
        <begin position="33"/>
        <end position="52"/>
    </location>
</feature>